<evidence type="ECO:0000259" key="5">
    <source>
        <dbReference type="Pfam" id="PF24633"/>
    </source>
</evidence>
<dbReference type="Gene3D" id="3.90.640.70">
    <property type="match status" value="1"/>
</dbReference>
<evidence type="ECO:0000259" key="4">
    <source>
        <dbReference type="Pfam" id="PF07699"/>
    </source>
</evidence>
<feature type="transmembrane region" description="Helical" evidence="3">
    <location>
        <begin position="2020"/>
        <end position="2040"/>
    </location>
</feature>
<evidence type="ECO:0000313" key="7">
    <source>
        <dbReference type="Proteomes" id="UP001497744"/>
    </source>
</evidence>
<feature type="transmembrane region" description="Helical" evidence="3">
    <location>
        <begin position="2087"/>
        <end position="2113"/>
    </location>
</feature>
<dbReference type="SUPFAM" id="SSF57184">
    <property type="entry name" value="Growth factor receptor domain"/>
    <property type="match status" value="2"/>
</dbReference>
<dbReference type="RefSeq" id="XP_067715937.1">
    <property type="nucleotide sequence ID" value="XM_067859836.1"/>
</dbReference>
<gene>
    <name evidence="6" type="ORF">BcabD6B2_33030</name>
</gene>
<name>A0AAV4LUL0_BABCB</name>
<dbReference type="PANTHER" id="PTHR11319:SF35">
    <property type="entry name" value="OUTER MEMBRANE PROTEIN PMPC-RELATED"/>
    <property type="match status" value="1"/>
</dbReference>
<keyword evidence="7" id="KW-1185">Reference proteome</keyword>
<feature type="domain" description="DUF7630" evidence="5">
    <location>
        <begin position="1935"/>
        <end position="1979"/>
    </location>
</feature>
<dbReference type="CDD" id="cd00185">
    <property type="entry name" value="TNFRSF"/>
    <property type="match status" value="3"/>
</dbReference>
<dbReference type="InterPro" id="IPR056047">
    <property type="entry name" value="CRMPA-like_DUF7630"/>
</dbReference>
<feature type="transmembrane region" description="Helical" evidence="3">
    <location>
        <begin position="2289"/>
        <end position="2310"/>
    </location>
</feature>
<feature type="transmembrane region" description="Helical" evidence="3">
    <location>
        <begin position="2359"/>
        <end position="2376"/>
    </location>
</feature>
<comment type="caution">
    <text evidence="6">The sequence shown here is derived from an EMBL/GenBank/DDBJ whole genome shotgun (WGS) entry which is preliminary data.</text>
</comment>
<feature type="transmembrane region" description="Helical" evidence="3">
    <location>
        <begin position="2239"/>
        <end position="2262"/>
    </location>
</feature>
<keyword evidence="3" id="KW-0472">Membrane</keyword>
<evidence type="ECO:0000256" key="1">
    <source>
        <dbReference type="ARBA" id="ARBA00023157"/>
    </source>
</evidence>
<feature type="domain" description="Tyrosine-protein kinase ephrin type A/B receptor-like" evidence="4">
    <location>
        <begin position="1703"/>
        <end position="1752"/>
    </location>
</feature>
<feature type="transmembrane region" description="Helical" evidence="3">
    <location>
        <begin position="2383"/>
        <end position="2407"/>
    </location>
</feature>
<feature type="coiled-coil region" evidence="2">
    <location>
        <begin position="2657"/>
        <end position="2684"/>
    </location>
</feature>
<evidence type="ECO:0000256" key="2">
    <source>
        <dbReference type="SAM" id="Coils"/>
    </source>
</evidence>
<keyword evidence="3" id="KW-0812">Transmembrane</keyword>
<dbReference type="SMART" id="SM01411">
    <property type="entry name" value="Ephrin_rec_like"/>
    <property type="match status" value="8"/>
</dbReference>
<dbReference type="InterPro" id="IPR009030">
    <property type="entry name" value="Growth_fac_rcpt_cys_sf"/>
</dbReference>
<dbReference type="EMBL" id="BPLF01000002">
    <property type="protein sequence ID" value="GIX63868.1"/>
    <property type="molecule type" value="Genomic_DNA"/>
</dbReference>
<keyword evidence="1" id="KW-1015">Disulfide bond</keyword>
<evidence type="ECO:0000256" key="3">
    <source>
        <dbReference type="SAM" id="Phobius"/>
    </source>
</evidence>
<dbReference type="InterPro" id="IPR038178">
    <property type="entry name" value="Kringle_sf"/>
</dbReference>
<evidence type="ECO:0000313" key="6">
    <source>
        <dbReference type="EMBL" id="GIX63868.1"/>
    </source>
</evidence>
<feature type="transmembrane region" description="Helical" evidence="3">
    <location>
        <begin position="1986"/>
        <end position="2008"/>
    </location>
</feature>
<dbReference type="GeneID" id="94195349"/>
<dbReference type="InterPro" id="IPR011641">
    <property type="entry name" value="Tyr-kin_ephrin_A/B_rcpt-like"/>
</dbReference>
<feature type="transmembrane region" description="Helical" evidence="3">
    <location>
        <begin position="2322"/>
        <end position="2339"/>
    </location>
</feature>
<dbReference type="SUPFAM" id="SSF57440">
    <property type="entry name" value="Kringle-like"/>
    <property type="match status" value="1"/>
</dbReference>
<dbReference type="Pfam" id="PF24633">
    <property type="entry name" value="DUF7630"/>
    <property type="match status" value="1"/>
</dbReference>
<dbReference type="Gene3D" id="2.40.20.10">
    <property type="entry name" value="Plasminogen Kringle 4"/>
    <property type="match status" value="1"/>
</dbReference>
<dbReference type="InterPro" id="IPR013806">
    <property type="entry name" value="Kringle-like"/>
</dbReference>
<keyword evidence="2" id="KW-0175">Coiled coil</keyword>
<dbReference type="Gene3D" id="2.10.50.10">
    <property type="entry name" value="Tumor Necrosis Factor Receptor, subunit A, domain 2"/>
    <property type="match status" value="5"/>
</dbReference>
<keyword evidence="3" id="KW-1133">Transmembrane helix</keyword>
<accession>A0AAV4LUL0</accession>
<sequence length="2724" mass="306433">METQSISINAALQTEIDRKNVITMYIKRWFKVTDRPIHPFRERGKCWYGIDGIVSQTQLELDRICTMNSGGITACARCDWNQFGLYCYCVDFYNLDYSRAEKRCVNNCNKEVNCLGVPFTFGDTHMKRLYRSDYKDFLYRNCVVSRVQDDLDKMCGEGMAARLYSYELICMLKKDLNYDELGYCWDDCGVAVKCYGHIQSYELKKRVYLLSEIPWDNYITHCPCNESVSSTAFVKYVGCQNKSIAGNTCRQWRTIPDLKVKEVKRSVFIRNYCRNLDEKDGIFCYTSDNVVERCNTRYTTTPTIGYNLEVQNRRMTLQPGQFFDLWITPYNPPYSVHTTLLNATYDCGHTSPHEMPISRVFAFQPYDIYTGKWSQALGKHRRDSYPSLAVGMQTMHVIRGFKTIHAVSEVLKVCACLASPLYYDAQKEVPCKYQADYTVHIGTISIKGEHVTNKTVFVERSMQASVDLYNVSRTSVISMVPLAYVEESARHREGTQYLLSVDHFSQADDDNLTQMTRVAREGPEKLVPHTTGIISRATVRGQLATATLGVSKPGEYMLISRTTPQLHQPRHKLDPHQVLGHYVFTGYDRELEVTLLNVDSSGPNGIPQAIFFRSWKIKHPPSSIVLSLVGGPGPCDLPFGFSYEVAPVADYHIDEGEALWRATTFSVNSSKWQAATAFNVCLLDDGKYGPIMLGSGKKAGHLDHKMTLLHHGLTEIASSISTYTLQDEWDLLRMHGFSSAGGSFKAYIEEQEVSSASTAMPVLDLYLSSNNCDCASPKPANTTVYPLVFSFWCLKEANRVMIFSMTPNMVSPTYFGQITVDQPLSFELVVEYDHMHALVLSEGQQEVADYRINVVNGEDVKFEMTFKTSSCSAEACVTMGSPSDMKLIRYQVNCQRRHLVIVTDPALNCIFLLNGELRLSDKLCKGDLPGTEGILEPGKISCTILPSATSCIMTVMDTNRVAYANCFVTQKHEGSLLWLRVYFVEETLQLMNVYTGEHHRSGNEENATAFLPLLTYPSAVEAASYGTTDFIYLIESEVPKIHTFLVDNKAETPELLYYGVNEPEGVPYSAYVTLKSIHLSQMSTDAVVNNDYLILLRRPVDAGLDDREEGYVTMLNVKDTVRVSDFDYAIPNWVLVGQQIEQEPQIEGLNAHFNSLTRYDLDVINDPWRPQDDTVECVDRGPPMPTAMDKIGPALAPLDLEGSEDDSNVIYVSPVGGKLVVNLRNTQQITVTLRIMAVGPIDAKCIYKTLSVACPDGHYFYNDPDAKKRGCRPCEPGSYNSIVIIEKDLTKWGECTKCPPNESTTGTAAISPSQCMCAPGYYLDEGGSPRCKPCPKGTWKSVVGSHDCVDKGCYNNSDSDVTGSTSEEGRKCACRRGFYYRELANNQKECAPCEEGYYCEGGFRGIKMPCPVNMTTAMNMALDLMPGQNPGATSLNDCVCKAGYEPANPKKIHEPGSPEYQLKMQVIAELTLRKIQNYTIDNIVCTPCSQDKYKEDKGGGKCIPCPDNTFSELAGTNSVAKCNRCAPGYFETGDPSNPCELCPPNHICVGSDPVDPDLAKHWGKKIKCHRNSITIPPYHKNVTMSHCLCDKGYTSSKELGISCEPVPKYTYKDVIGNVGASNCPSGSYTLSTAATDVSECVCKEGKYFDLAAQSCTVCPIGYYCRGGKSQDGNHAQPIECPDPNATTKKTGSHLASQCLCNAGYYMRSDGLGICIKCPQNTYKGHVSNEPCAECDEHSSTGGKVGATSKEQCVCAPGYYFDRTCKPCGYPDKYCPGGAILSRDSTTGRDVYETRAPVQCPPHTEITPGIDTADSVDSCKCAKGYALAKKEDEQAEKLRDGLELQRAVHAERYERAGSVQPGSVLLPAWVLLPGGRHLRALRGGRELRRRAGAAAFEPAESGLDRGLQRPREAGSGGGYYLDKIKAELRKPDDWRFIKCPIKGACLGEKGCSESMTAYLCAECKMGYTNNFKKGALCSKCPSTATNLLLTIAWYLGLLLVNIVMACLNVSAGFNRRSIHSVVIKIALNYGICMSVLNVINFSELALPEELKSITLRWFKMLYRESKTYYTSIDCLLQNWFGMRHADSFFYSMLFIACLPVILLVVVTVLMWVILELFKIKCHAITRSKLALLHQSSVQGMHYLSERLREEYSNERLFLIFRYIPLPGETRWVRFKHFLEDMIPIYVTVLFSVHGNTTSQMLSLLDCTCIHLGQSIPSKYVLRPAMSIKCSLDPSKGYVPYLLLGLGGLIFWGFGIPFFSYIVLLMNRKNLYAPDVRMKYGFLHNGYQQDYWFWEAIVFTRKSLVLVIGSIVIVPSQNTSGSRIWMALSVAVIFLIIQLIYKPFDERDYFVLGRLESHSMISWTMTLIICLFAIEGEFSAYNNMYLLTMISIINFCFIAEVVLELGLAYCDNVRSHKSDCSTSFISHINRSLASISERRKMREPLIIFNEVNRTIDLASPKFTQWYYSEEANRKLTYAEKVYFTHIMTEVINFANIHMRLDIIPTDFTEFILRLAFAVNYHELNKKKANDIVKSLAGGNLEELVNLTMLESRESRIQASQLASFQSSIDPGEKEYVVPPSLLFDKDVISNGVPLSDFYMALSIIKMKDIYMIVRTYNAFKVLREHADQEILMEQEEKVSQVKEILRRIHDPKYKTMDEIFCSHDDIEEAQRRIEDLEHKIKMFKENPLKAYNELGYLTFEEQMAELGFQRRDLPNRAQNNRRNQAE</sequence>
<reference evidence="6 7" key="1">
    <citation type="submission" date="2021-06" db="EMBL/GenBank/DDBJ databases">
        <title>Genome sequence of Babesia caballi.</title>
        <authorList>
            <person name="Yamagishi J."/>
            <person name="Kidaka T."/>
            <person name="Ochi A."/>
        </authorList>
    </citation>
    <scope>NUCLEOTIDE SEQUENCE [LARGE SCALE GENOMIC DNA]</scope>
    <source>
        <strain evidence="6">USDA-D6B2</strain>
    </source>
</reference>
<protein>
    <submittedName>
        <fullName evidence="6">Kringle domain-containing protein</fullName>
    </submittedName>
</protein>
<dbReference type="Pfam" id="PF07699">
    <property type="entry name" value="Ephrin_rec_like"/>
    <property type="match status" value="2"/>
</dbReference>
<dbReference type="Proteomes" id="UP001497744">
    <property type="component" value="Unassembled WGS sequence"/>
</dbReference>
<organism evidence="6 7">
    <name type="scientific">Babesia caballi</name>
    <dbReference type="NCBI Taxonomy" id="5871"/>
    <lineage>
        <taxon>Eukaryota</taxon>
        <taxon>Sar</taxon>
        <taxon>Alveolata</taxon>
        <taxon>Apicomplexa</taxon>
        <taxon>Aconoidasida</taxon>
        <taxon>Piroplasmida</taxon>
        <taxon>Babesiidae</taxon>
        <taxon>Babesia</taxon>
    </lineage>
</organism>
<proteinExistence type="predicted"/>
<feature type="domain" description="Tyrosine-protein kinase ephrin type A/B receptor-like" evidence="4">
    <location>
        <begin position="1485"/>
        <end position="1522"/>
    </location>
</feature>
<dbReference type="PANTHER" id="PTHR11319">
    <property type="entry name" value="G PROTEIN-COUPLED RECEPTOR-RELATED"/>
    <property type="match status" value="1"/>
</dbReference>